<dbReference type="AlphaFoldDB" id="A0A3P5XUE7"/>
<feature type="region of interest" description="Disordered" evidence="1">
    <location>
        <begin position="1"/>
        <end position="21"/>
    </location>
</feature>
<protein>
    <submittedName>
        <fullName evidence="2">Uncharacterized protein</fullName>
    </submittedName>
</protein>
<sequence length="93" mass="9520">MTELSAPEPHDAAQQPLGWPVPASPVADSAVAAALAALAEIPAQPVAQQQETYAVLHDELLAALNAEPASVQPANFPHPSAAKLTKTAHEGTI</sequence>
<reference evidence="2 3" key="1">
    <citation type="submission" date="2018-11" db="EMBL/GenBank/DDBJ databases">
        <authorList>
            <person name="Criscuolo A."/>
        </authorList>
    </citation>
    <scope>NUCLEOTIDE SEQUENCE [LARGE SCALE GENOMIC DNA]</scope>
    <source>
        <strain evidence="2">AT11b</strain>
    </source>
</reference>
<accession>A0A3P5XUE7</accession>
<dbReference type="RefSeq" id="WP_203415995.1">
    <property type="nucleotide sequence ID" value="NZ_CBCRYA010000009.1"/>
</dbReference>
<dbReference type="Proteomes" id="UP000280861">
    <property type="component" value="Unassembled WGS sequence"/>
</dbReference>
<dbReference type="EMBL" id="UXAU01000041">
    <property type="protein sequence ID" value="VDC32786.1"/>
    <property type="molecule type" value="Genomic_DNA"/>
</dbReference>
<proteinExistence type="predicted"/>
<organism evidence="2 3">
    <name type="scientific">Arthrobacter ulcerisalmonis</name>
    <dbReference type="NCBI Taxonomy" id="2483813"/>
    <lineage>
        <taxon>Bacteria</taxon>
        <taxon>Bacillati</taxon>
        <taxon>Actinomycetota</taxon>
        <taxon>Actinomycetes</taxon>
        <taxon>Micrococcales</taxon>
        <taxon>Micrococcaceae</taxon>
        <taxon>Arthrobacter</taxon>
    </lineage>
</organism>
<name>A0A3P5XUE7_9MICC</name>
<evidence type="ECO:0000256" key="1">
    <source>
        <dbReference type="SAM" id="MobiDB-lite"/>
    </source>
</evidence>
<keyword evidence="3" id="KW-1185">Reference proteome</keyword>
<feature type="region of interest" description="Disordered" evidence="1">
    <location>
        <begin position="72"/>
        <end position="93"/>
    </location>
</feature>
<evidence type="ECO:0000313" key="3">
    <source>
        <dbReference type="Proteomes" id="UP000280861"/>
    </source>
</evidence>
<evidence type="ECO:0000313" key="2">
    <source>
        <dbReference type="EMBL" id="VDC32786.1"/>
    </source>
</evidence>
<gene>
    <name evidence="2" type="ORF">PSET11_03096</name>
</gene>